<proteinExistence type="predicted"/>
<reference evidence="1" key="1">
    <citation type="submission" date="2023-06" db="EMBL/GenBank/DDBJ databases">
        <title>Genomic analysis of the entomopathogenic nematode Steinernema hermaphroditum.</title>
        <authorList>
            <person name="Schwarz E.M."/>
            <person name="Heppert J.K."/>
            <person name="Baniya A."/>
            <person name="Schwartz H.T."/>
            <person name="Tan C.-H."/>
            <person name="Antoshechkin I."/>
            <person name="Sternberg P.W."/>
            <person name="Goodrich-Blair H."/>
            <person name="Dillman A.R."/>
        </authorList>
    </citation>
    <scope>NUCLEOTIDE SEQUENCE</scope>
    <source>
        <strain evidence="1">PS9179</strain>
        <tissue evidence="1">Whole animal</tissue>
    </source>
</reference>
<organism evidence="1 2">
    <name type="scientific">Steinernema hermaphroditum</name>
    <dbReference type="NCBI Taxonomy" id="289476"/>
    <lineage>
        <taxon>Eukaryota</taxon>
        <taxon>Metazoa</taxon>
        <taxon>Ecdysozoa</taxon>
        <taxon>Nematoda</taxon>
        <taxon>Chromadorea</taxon>
        <taxon>Rhabditida</taxon>
        <taxon>Tylenchina</taxon>
        <taxon>Panagrolaimomorpha</taxon>
        <taxon>Strongyloidoidea</taxon>
        <taxon>Steinernematidae</taxon>
        <taxon>Steinernema</taxon>
    </lineage>
</organism>
<sequence>MSARERECAFLVAMDCVCRNFADSVVAHLSVPELLSHLKSQIWTAAATHQYEFRGNAELTVLLPTDPSASIQAYGEREFFKDRKKKGKSVEAKIWTWKKNQLPCLSLDRLAIRGQPEKMPKWKYVNMTNKDVFQFVQLHRLPWRFPSNVAISSITDKNEQVEKIFSLIPTDYQIYNFENISGHPSALASLINRLGTSTLDNLKVNVRNCNLCPEARDAIVNLLRPNSRTTIQFSEQDMHFFDEEYINLFYALWVHQPNVKALIKVQGIEAPLATTLTNVPWNRQPHPREGDRSTRFSRVNLHELAGGTCLIECTLD</sequence>
<dbReference type="AlphaFoldDB" id="A0AA39HQ75"/>
<gene>
    <name evidence="1" type="ORF">QR680_004220</name>
</gene>
<dbReference type="Proteomes" id="UP001175271">
    <property type="component" value="Unassembled WGS sequence"/>
</dbReference>
<protein>
    <submittedName>
        <fullName evidence="1">Uncharacterized protein</fullName>
    </submittedName>
</protein>
<evidence type="ECO:0000313" key="1">
    <source>
        <dbReference type="EMBL" id="KAK0408882.1"/>
    </source>
</evidence>
<comment type="caution">
    <text evidence="1">The sequence shown here is derived from an EMBL/GenBank/DDBJ whole genome shotgun (WGS) entry which is preliminary data.</text>
</comment>
<accession>A0AA39HQ75</accession>
<dbReference type="EMBL" id="JAUCMV010000003">
    <property type="protein sequence ID" value="KAK0408882.1"/>
    <property type="molecule type" value="Genomic_DNA"/>
</dbReference>
<name>A0AA39HQ75_9BILA</name>
<evidence type="ECO:0000313" key="2">
    <source>
        <dbReference type="Proteomes" id="UP001175271"/>
    </source>
</evidence>
<keyword evidence="2" id="KW-1185">Reference proteome</keyword>